<feature type="transmembrane region" description="Helical" evidence="7">
    <location>
        <begin position="545"/>
        <end position="568"/>
    </location>
</feature>
<evidence type="ECO:0000256" key="7">
    <source>
        <dbReference type="SAM" id="Phobius"/>
    </source>
</evidence>
<dbReference type="InterPro" id="IPR032394">
    <property type="entry name" value="Anoct_dimer"/>
</dbReference>
<comment type="caution">
    <text evidence="10">The sequence shown here is derived from an EMBL/GenBank/DDBJ whole genome shotgun (WGS) entry which is preliminary data.</text>
</comment>
<gene>
    <name evidence="10" type="ORF">C2G38_2074292</name>
</gene>
<dbReference type="PANTHER" id="PTHR12308:SF73">
    <property type="entry name" value="ANOCTAMIN"/>
    <property type="match status" value="1"/>
</dbReference>
<dbReference type="InterPro" id="IPR007632">
    <property type="entry name" value="Anoctamin"/>
</dbReference>
<evidence type="ECO:0000256" key="4">
    <source>
        <dbReference type="ARBA" id="ARBA00022989"/>
    </source>
</evidence>
<evidence type="ECO:0000259" key="8">
    <source>
        <dbReference type="Pfam" id="PF04547"/>
    </source>
</evidence>
<name>A0A397VSI7_9GLOM</name>
<evidence type="ECO:0000256" key="5">
    <source>
        <dbReference type="ARBA" id="ARBA00023136"/>
    </source>
</evidence>
<dbReference type="Pfam" id="PF04547">
    <property type="entry name" value="Anoctamin"/>
    <property type="match status" value="1"/>
</dbReference>
<sequence>MSEPSQASTSEEVHKISVPEEVIEVIEETPSESSKAPISIFQSLFQSAKQSRESPKNVICITDDDWSKQDIIRVVIEPHRVLHLLNEDDRIIYEEMKEWVKDHPNEGLFECIEEFGTRRLGDALVKVLYNYPFPDFIIAYSDSDLKEGSQPIRQRRNQKRRNFERLLLKSGLIIEQEQDAASENVYIKLYAPFEKLCKQAEVIKLRMRLDTTNMKELKELEDLITQMKPPALFKTKKLDQFEGAEKFRSLADIMLNFFQCHEGVYSKIITANQILKVVLVDGNQVLTKRHIMSLSIRNLIKRKVYLNFFPLHDGSYEHDTTINIERLVETSFYGEPRYKTSDDDRKLILASTSDNDNEDGERSTLYRNNVKLNKRAWLFDNWVKSFSRQPIEEIRDYFGEKVAGIWYLVVINGTIDGIRTDAIKRAFNGDLAEISVIWDNSLTAPFALFMSIWSVMFLQFWKRTNSSIQYDWGITEFAKEELPRPEFYGTTIRKSPITMKNEIHFPLRHRIQKLVISGMVVFISLGITIITIVVFIIFPQFWREAGIWTSIITACLNLITITILSMIYKNVAWWLTNFENHKTPTQFEDSLIIKSYLFDFFNFYSTLFYIMIFKEQYAGDLIKQKNIGCEYKNCMIELTIQLAIILIGKQIIGQFSEILIPWALSKLEKRQIVREMKILKDKYRRSGRKNTEIPQWIYDDRLSPNTGTIVEYEEMVIQFGFIALFGSAFPLAPLFAWLNNIVEIRADAFKFIVELQRPVGFLTQDIGTFEEILNILAFMAVLTNAIILAFHSTWMKQQLQQIISDPNNKYELMVARLAFIMAFALAFWLIQLFLAYIISDVPSAVRLATEREKYLVKLTMGDIYPALDEFLSTNDSSLFDHNGELKLPKYETDKSITSVGKAIGSAVTNVEEIVGGVVNGIDGRC</sequence>
<dbReference type="OrthoDB" id="296386at2759"/>
<dbReference type="GO" id="GO:0005886">
    <property type="term" value="C:plasma membrane"/>
    <property type="evidence" value="ECO:0007669"/>
    <property type="project" value="UniProtKB-SubCell"/>
</dbReference>
<evidence type="ECO:0000256" key="2">
    <source>
        <dbReference type="ARBA" id="ARBA00022475"/>
    </source>
</evidence>
<dbReference type="Pfam" id="PF16178">
    <property type="entry name" value="Anoct_dimer"/>
    <property type="match status" value="1"/>
</dbReference>
<dbReference type="GO" id="GO:0046983">
    <property type="term" value="F:protein dimerization activity"/>
    <property type="evidence" value="ECO:0007669"/>
    <property type="project" value="InterPro"/>
</dbReference>
<feature type="transmembrane region" description="Helical" evidence="7">
    <location>
        <begin position="814"/>
        <end position="838"/>
    </location>
</feature>
<evidence type="ECO:0000256" key="3">
    <source>
        <dbReference type="ARBA" id="ARBA00022692"/>
    </source>
</evidence>
<dbReference type="GO" id="GO:0005254">
    <property type="term" value="F:chloride channel activity"/>
    <property type="evidence" value="ECO:0007669"/>
    <property type="project" value="TreeGrafter"/>
</dbReference>
<feature type="transmembrane region" description="Helical" evidence="7">
    <location>
        <begin position="442"/>
        <end position="461"/>
    </location>
</feature>
<evidence type="ECO:0000259" key="9">
    <source>
        <dbReference type="Pfam" id="PF16178"/>
    </source>
</evidence>
<feature type="transmembrane region" description="Helical" evidence="7">
    <location>
        <begin position="719"/>
        <end position="738"/>
    </location>
</feature>
<organism evidence="10 11">
    <name type="scientific">Gigaspora rosea</name>
    <dbReference type="NCBI Taxonomy" id="44941"/>
    <lineage>
        <taxon>Eukaryota</taxon>
        <taxon>Fungi</taxon>
        <taxon>Fungi incertae sedis</taxon>
        <taxon>Mucoromycota</taxon>
        <taxon>Glomeromycotina</taxon>
        <taxon>Glomeromycetes</taxon>
        <taxon>Diversisporales</taxon>
        <taxon>Gigasporaceae</taxon>
        <taxon>Gigaspora</taxon>
    </lineage>
</organism>
<proteinExistence type="predicted"/>
<keyword evidence="4 7" id="KW-1133">Transmembrane helix</keyword>
<feature type="domain" description="Anoctamin dimerisation" evidence="9">
    <location>
        <begin position="135"/>
        <end position="320"/>
    </location>
</feature>
<feature type="transmembrane region" description="Helical" evidence="7">
    <location>
        <begin position="772"/>
        <end position="794"/>
    </location>
</feature>
<protein>
    <submittedName>
        <fullName evidence="10">Calcium-activated chloride channel-domain-containing protein</fullName>
    </submittedName>
</protein>
<dbReference type="EMBL" id="QKWP01000286">
    <property type="protein sequence ID" value="RIB22933.1"/>
    <property type="molecule type" value="Genomic_DNA"/>
</dbReference>
<keyword evidence="6" id="KW-0325">Glycoprotein</keyword>
<dbReference type="AlphaFoldDB" id="A0A397VSI7"/>
<dbReference type="PANTHER" id="PTHR12308">
    <property type="entry name" value="ANOCTAMIN"/>
    <property type="match status" value="1"/>
</dbReference>
<keyword evidence="5 7" id="KW-0472">Membrane</keyword>
<feature type="domain" description="Anoctamin transmembrane" evidence="8">
    <location>
        <begin position="425"/>
        <end position="852"/>
    </location>
</feature>
<comment type="subcellular location">
    <subcellularLocation>
        <location evidence="1">Cell membrane</location>
        <topology evidence="1">Multi-pass membrane protein</topology>
    </subcellularLocation>
</comment>
<evidence type="ECO:0000256" key="6">
    <source>
        <dbReference type="ARBA" id="ARBA00023180"/>
    </source>
</evidence>
<dbReference type="Proteomes" id="UP000266673">
    <property type="component" value="Unassembled WGS sequence"/>
</dbReference>
<dbReference type="InterPro" id="IPR049452">
    <property type="entry name" value="Anoctamin_TM"/>
</dbReference>
<reference evidence="10 11" key="1">
    <citation type="submission" date="2018-06" db="EMBL/GenBank/DDBJ databases">
        <title>Comparative genomics reveals the genomic features of Rhizophagus irregularis, R. cerebriforme, R. diaphanum and Gigaspora rosea, and their symbiotic lifestyle signature.</title>
        <authorList>
            <person name="Morin E."/>
            <person name="San Clemente H."/>
            <person name="Chen E.C.H."/>
            <person name="De La Providencia I."/>
            <person name="Hainaut M."/>
            <person name="Kuo A."/>
            <person name="Kohler A."/>
            <person name="Murat C."/>
            <person name="Tang N."/>
            <person name="Roy S."/>
            <person name="Loubradou J."/>
            <person name="Henrissat B."/>
            <person name="Grigoriev I.V."/>
            <person name="Corradi N."/>
            <person name="Roux C."/>
            <person name="Martin F.M."/>
        </authorList>
    </citation>
    <scope>NUCLEOTIDE SEQUENCE [LARGE SCALE GENOMIC DNA]</scope>
    <source>
        <strain evidence="10 11">DAOM 194757</strain>
    </source>
</reference>
<keyword evidence="2" id="KW-1003">Cell membrane</keyword>
<feature type="transmembrane region" description="Helical" evidence="7">
    <location>
        <begin position="514"/>
        <end position="539"/>
    </location>
</feature>
<evidence type="ECO:0000313" key="10">
    <source>
        <dbReference type="EMBL" id="RIB22933.1"/>
    </source>
</evidence>
<evidence type="ECO:0000256" key="1">
    <source>
        <dbReference type="ARBA" id="ARBA00004651"/>
    </source>
</evidence>
<evidence type="ECO:0000313" key="11">
    <source>
        <dbReference type="Proteomes" id="UP000266673"/>
    </source>
</evidence>
<keyword evidence="3 7" id="KW-0812">Transmembrane</keyword>
<keyword evidence="11" id="KW-1185">Reference proteome</keyword>
<accession>A0A397VSI7</accession>